<dbReference type="Proteomes" id="UP000509513">
    <property type="component" value="Chromosome"/>
</dbReference>
<evidence type="ECO:0000256" key="6">
    <source>
        <dbReference type="ARBA" id="ARBA00022989"/>
    </source>
</evidence>
<evidence type="ECO:0000256" key="5">
    <source>
        <dbReference type="ARBA" id="ARBA00022692"/>
    </source>
</evidence>
<feature type="transmembrane region" description="Helical" evidence="8">
    <location>
        <begin position="36"/>
        <end position="54"/>
    </location>
</feature>
<feature type="transmembrane region" description="Helical" evidence="8">
    <location>
        <begin position="268"/>
        <end position="289"/>
    </location>
</feature>
<dbReference type="AlphaFoldDB" id="A0A7L5JLZ4"/>
<dbReference type="PANTHER" id="PTHR36838">
    <property type="entry name" value="AUXIN EFFLUX CARRIER FAMILY PROTEIN"/>
    <property type="match status" value="1"/>
</dbReference>
<dbReference type="Pfam" id="PF03547">
    <property type="entry name" value="Mem_trans"/>
    <property type="match status" value="1"/>
</dbReference>
<keyword evidence="4" id="KW-1003">Cell membrane</keyword>
<dbReference type="EMBL" id="CP054051">
    <property type="protein sequence ID" value="QKJ26235.1"/>
    <property type="molecule type" value="Genomic_DNA"/>
</dbReference>
<comment type="subcellular location">
    <subcellularLocation>
        <location evidence="1">Cell membrane</location>
        <topology evidence="1">Multi-pass membrane protein</topology>
    </subcellularLocation>
</comment>
<dbReference type="Gene3D" id="1.20.1530.20">
    <property type="match status" value="1"/>
</dbReference>
<evidence type="ECO:0000256" key="3">
    <source>
        <dbReference type="ARBA" id="ARBA00022448"/>
    </source>
</evidence>
<evidence type="ECO:0000256" key="8">
    <source>
        <dbReference type="SAM" id="Phobius"/>
    </source>
</evidence>
<evidence type="ECO:0000256" key="4">
    <source>
        <dbReference type="ARBA" id="ARBA00022475"/>
    </source>
</evidence>
<gene>
    <name evidence="9" type="ORF">ACBT_0254</name>
</gene>
<feature type="transmembrane region" description="Helical" evidence="8">
    <location>
        <begin position="236"/>
        <end position="256"/>
    </location>
</feature>
<accession>A0A7L5JLZ4</accession>
<dbReference type="RefSeq" id="WP_024774207.1">
    <property type="nucleotide sequence ID" value="NZ_CP054051.1"/>
</dbReference>
<organism evidence="9 10">
    <name type="scientific">Aliarcobacter cibarius</name>
    <dbReference type="NCBI Taxonomy" id="255507"/>
    <lineage>
        <taxon>Bacteria</taxon>
        <taxon>Pseudomonadati</taxon>
        <taxon>Campylobacterota</taxon>
        <taxon>Epsilonproteobacteria</taxon>
        <taxon>Campylobacterales</taxon>
        <taxon>Arcobacteraceae</taxon>
        <taxon>Aliarcobacter</taxon>
    </lineage>
</organism>
<sequence>MIYKIIEILFPVFIIVLIGIFYAKRVKIDIDSINKINLDIFIPFLIFYSISSKLPNISVLGYFSLGAVIIVFGSGLILYPFIKLMKIDINSFLPAMMFNNSINLGLPLALLSFGQEAMALFIALSLVQVIGQFTVAEMMYGGKIDIKAMFKNPVIIATCFGLIFNYFNISFPSTINVTFELLSQVAIPLILFALGVRLSTVKLENIKIGIIGAILCPLSGLIMAFLAIYLFEYSELQQKLLILFGLLPTAVLNAILAEKYNKDSSMVASIVAIGNLFTIIYMPLALYFLL</sequence>
<feature type="transmembrane region" description="Helical" evidence="8">
    <location>
        <begin position="117"/>
        <end position="136"/>
    </location>
</feature>
<evidence type="ECO:0000256" key="2">
    <source>
        <dbReference type="ARBA" id="ARBA00010145"/>
    </source>
</evidence>
<dbReference type="InterPro" id="IPR038770">
    <property type="entry name" value="Na+/solute_symporter_sf"/>
</dbReference>
<dbReference type="PANTHER" id="PTHR36838:SF1">
    <property type="entry name" value="SLR1864 PROTEIN"/>
    <property type="match status" value="1"/>
</dbReference>
<feature type="transmembrane region" description="Helical" evidence="8">
    <location>
        <begin position="148"/>
        <end position="169"/>
    </location>
</feature>
<feature type="transmembrane region" description="Helical" evidence="8">
    <location>
        <begin position="208"/>
        <end position="230"/>
    </location>
</feature>
<evidence type="ECO:0000313" key="9">
    <source>
        <dbReference type="EMBL" id="QKJ26235.1"/>
    </source>
</evidence>
<dbReference type="KEGG" id="acib:ACBT_0254"/>
<dbReference type="GO" id="GO:0055085">
    <property type="term" value="P:transmembrane transport"/>
    <property type="evidence" value="ECO:0007669"/>
    <property type="project" value="InterPro"/>
</dbReference>
<feature type="transmembrane region" description="Helical" evidence="8">
    <location>
        <begin position="60"/>
        <end position="79"/>
    </location>
</feature>
<keyword evidence="6 8" id="KW-1133">Transmembrane helix</keyword>
<reference evidence="9 10" key="1">
    <citation type="submission" date="2020-05" db="EMBL/GenBank/DDBJ databases">
        <title>Complete genome sequencing of Campylobacter and Arcobacter type strains.</title>
        <authorList>
            <person name="Miller W.G."/>
            <person name="Yee E."/>
        </authorList>
    </citation>
    <scope>NUCLEOTIDE SEQUENCE [LARGE SCALE GENOMIC DNA]</scope>
    <source>
        <strain evidence="9 10">LMG 21996</strain>
    </source>
</reference>
<evidence type="ECO:0000256" key="7">
    <source>
        <dbReference type="ARBA" id="ARBA00023136"/>
    </source>
</evidence>
<comment type="similarity">
    <text evidence="2">Belongs to the auxin efflux carrier (TC 2.A.69) family.</text>
</comment>
<dbReference type="InterPro" id="IPR004776">
    <property type="entry name" value="Mem_transp_PIN-like"/>
</dbReference>
<keyword evidence="7 8" id="KW-0472">Membrane</keyword>
<protein>
    <submittedName>
        <fullName evidence="9">Putative permease</fullName>
    </submittedName>
</protein>
<keyword evidence="3" id="KW-0813">Transport</keyword>
<feature type="transmembrane region" description="Helical" evidence="8">
    <location>
        <begin position="6"/>
        <end position="24"/>
    </location>
</feature>
<feature type="transmembrane region" description="Helical" evidence="8">
    <location>
        <begin position="175"/>
        <end position="196"/>
    </location>
</feature>
<dbReference type="GO" id="GO:0005886">
    <property type="term" value="C:plasma membrane"/>
    <property type="evidence" value="ECO:0007669"/>
    <property type="project" value="UniProtKB-SubCell"/>
</dbReference>
<keyword evidence="5 8" id="KW-0812">Transmembrane</keyword>
<name>A0A7L5JLZ4_9BACT</name>
<proteinExistence type="inferred from homology"/>
<feature type="transmembrane region" description="Helical" evidence="8">
    <location>
        <begin position="91"/>
        <end position="111"/>
    </location>
</feature>
<evidence type="ECO:0000256" key="1">
    <source>
        <dbReference type="ARBA" id="ARBA00004651"/>
    </source>
</evidence>
<evidence type="ECO:0000313" key="10">
    <source>
        <dbReference type="Proteomes" id="UP000509513"/>
    </source>
</evidence>